<sequence length="578" mass="66426">MYDTRNQCLNTKYSVSHHHYQNIIIMFKLSSELKNLSKITLIGYSLIFLAIAVGFITRIIAVFQYVSFDIGPAPDQIKDAFTVINMWKGELPTLGPQAAVGGHHILPLYYYLFFPFTLLGASPVFQAFPNALFSFLSIPLLIYLVYQLLENVEPQTRIMLSGLAGFWYSVLYGEIFISNFQWNPSSVPFFLIAFTLLYYFQMEGKFSLPIQAICWAVYGVVLAILMSLHSSTLFVMPVVFIINCAIFIYKAVKRKSYSLITLPIISILASAIVLLPYWIGEFGRGFKNTKYILKTIFKAKSASDNSLLMSLGKRLSNLFLNYYKLFQEAYLWHPSWIYFLITLIFISLVTYLGIIKFKGNQYIWGSLCATWGIYLYAASNLDSEITYFHYKLLIVFAPIVLTITSLAYNKFSQSKKRILYIFSGIIITISCFSNLFYESQFLLSKYGSNRVMNTADMTEIISKLPSDAVLCDPRIRKRRKIHNQYNYIDSNITRQGIKLVNVCEAGNYVIHPKRLLLLESGYINDTSYEKPYYVKFTQSDLQNLWPIFKIADNTKITRPAKVFLETDTATVYILDQQG</sequence>
<keyword evidence="1" id="KW-0472">Membrane</keyword>
<feature type="transmembrane region" description="Helical" evidence="1">
    <location>
        <begin position="158"/>
        <end position="177"/>
    </location>
</feature>
<evidence type="ECO:0000256" key="1">
    <source>
        <dbReference type="SAM" id="Phobius"/>
    </source>
</evidence>
<feature type="transmembrane region" description="Helical" evidence="1">
    <location>
        <begin position="127"/>
        <end position="146"/>
    </location>
</feature>
<feature type="transmembrane region" description="Helical" evidence="1">
    <location>
        <begin position="387"/>
        <end position="406"/>
    </location>
</feature>
<feature type="transmembrane region" description="Helical" evidence="1">
    <location>
        <begin position="418"/>
        <end position="437"/>
    </location>
</feature>
<feature type="transmembrane region" description="Helical" evidence="1">
    <location>
        <begin position="259"/>
        <end position="279"/>
    </location>
</feature>
<dbReference type="AlphaFoldDB" id="A0A1Z4KI41"/>
<keyword evidence="1" id="KW-0812">Transmembrane</keyword>
<feature type="transmembrane region" description="Helical" evidence="1">
    <location>
        <begin position="362"/>
        <end position="381"/>
    </location>
</feature>
<evidence type="ECO:0008006" key="4">
    <source>
        <dbReference type="Google" id="ProtNLM"/>
    </source>
</evidence>
<dbReference type="EMBL" id="AP018216">
    <property type="protein sequence ID" value="BAY68594.1"/>
    <property type="molecule type" value="Genomic_DNA"/>
</dbReference>
<feature type="transmembrane region" description="Helical" evidence="1">
    <location>
        <begin position="212"/>
        <end position="228"/>
    </location>
</feature>
<protein>
    <recommendedName>
        <fullName evidence="4">Glycosyltransferase RgtA/B/C/D-like domain-containing protein</fullName>
    </recommendedName>
</protein>
<evidence type="ECO:0000313" key="2">
    <source>
        <dbReference type="EMBL" id="BAY68594.1"/>
    </source>
</evidence>
<reference evidence="2 3" key="1">
    <citation type="submission" date="2017-06" db="EMBL/GenBank/DDBJ databases">
        <title>Genome sequencing of cyanobaciteial culture collection at National Institute for Environmental Studies (NIES).</title>
        <authorList>
            <person name="Hirose Y."/>
            <person name="Shimura Y."/>
            <person name="Fujisawa T."/>
            <person name="Nakamura Y."/>
            <person name="Kawachi M."/>
        </authorList>
    </citation>
    <scope>NUCLEOTIDE SEQUENCE [LARGE SCALE GENOMIC DNA]</scope>
    <source>
        <strain evidence="2 3">NIES-23</strain>
    </source>
</reference>
<feature type="transmembrane region" description="Helical" evidence="1">
    <location>
        <begin position="336"/>
        <end position="355"/>
    </location>
</feature>
<keyword evidence="1" id="KW-1133">Transmembrane helix</keyword>
<dbReference type="Proteomes" id="UP000217507">
    <property type="component" value="Chromosome"/>
</dbReference>
<organism evidence="2 3">
    <name type="scientific">Trichormus variabilis NIES-23</name>
    <dbReference type="NCBI Taxonomy" id="1973479"/>
    <lineage>
        <taxon>Bacteria</taxon>
        <taxon>Bacillati</taxon>
        <taxon>Cyanobacteriota</taxon>
        <taxon>Cyanophyceae</taxon>
        <taxon>Nostocales</taxon>
        <taxon>Nostocaceae</taxon>
        <taxon>Trichormus</taxon>
    </lineage>
</organism>
<gene>
    <name evidence="2" type="ORF">NIES23_13820</name>
</gene>
<name>A0A1Z4KI41_ANAVA</name>
<feature type="transmembrane region" description="Helical" evidence="1">
    <location>
        <begin position="183"/>
        <end position="200"/>
    </location>
</feature>
<feature type="transmembrane region" description="Helical" evidence="1">
    <location>
        <begin position="41"/>
        <end position="66"/>
    </location>
</feature>
<proteinExistence type="predicted"/>
<evidence type="ECO:0000313" key="3">
    <source>
        <dbReference type="Proteomes" id="UP000217507"/>
    </source>
</evidence>
<feature type="transmembrane region" description="Helical" evidence="1">
    <location>
        <begin position="234"/>
        <end position="252"/>
    </location>
</feature>
<accession>A0A1Z4KI41</accession>